<organism evidence="2 3">
    <name type="scientific">Hyalella azteca</name>
    <name type="common">Amphipod</name>
    <dbReference type="NCBI Taxonomy" id="294128"/>
    <lineage>
        <taxon>Eukaryota</taxon>
        <taxon>Metazoa</taxon>
        <taxon>Ecdysozoa</taxon>
        <taxon>Arthropoda</taxon>
        <taxon>Crustacea</taxon>
        <taxon>Multicrustacea</taxon>
        <taxon>Malacostraca</taxon>
        <taxon>Eumalacostraca</taxon>
        <taxon>Peracarida</taxon>
        <taxon>Amphipoda</taxon>
        <taxon>Senticaudata</taxon>
        <taxon>Talitrida</taxon>
        <taxon>Talitroidea</taxon>
        <taxon>Hyalellidae</taxon>
        <taxon>Hyalella</taxon>
    </lineage>
</organism>
<feature type="compositionally biased region" description="Low complexity" evidence="1">
    <location>
        <begin position="64"/>
        <end position="74"/>
    </location>
</feature>
<proteinExistence type="predicted"/>
<feature type="region of interest" description="Disordered" evidence="1">
    <location>
        <begin position="64"/>
        <end position="87"/>
    </location>
</feature>
<name>A0A979FP08_HYAAZ</name>
<dbReference type="OrthoDB" id="18193at2759"/>
<protein>
    <submittedName>
        <fullName evidence="3">Uncharacterized protein LOC108677465</fullName>
    </submittedName>
</protein>
<accession>A0A979FP08</accession>
<dbReference type="KEGG" id="hazt:108677465"/>
<sequence>MNGHNSSRRRVNAQGGFISPDGLASNSLLGSRFNGGGSNDAHFNSRSFIDRTFDSPNSLMLSTYSSGSNSNSRSAPHGNNRYNGNSRFGGNVSGSNGCFDNNSRFDGNSRFDSNRFDGNSCYDSNSRFDGSSRFNGSSRFDSNARFDGNGCFDGSGRFNNSGCFDGNVRFESKSRFDTHGRSDNSNGMYRASAGDFFSRSHQAPAGDSCSPLMGGGYRSSQPRGFWAQADARVRNSPIAWGNDAPGPYAFDSSRNAWQEPSLQPAFGATMGGVLGYLGIHNLKEGKSGLFVITYLNHLVRTRLLHRGPDVVLHSRLDEHNLALVFPSLELLRACVERLSPIMVKGKVVVYVTHKPSIQNYTPALLAPVPPPRRAGPAVGPRVVTRGRTSNPIRMRGAPIQTGRLMATRIAPPKGREAKGLSSPRPRGVFPDGVQPSRVVLVVDEASTVALLGRSCGDSETSPLAQLETDLAALALSDSETAGGAEGSTPKVAATVPHRVPVVPHVVRDHIATPHKALELLMQLPLLQEDNNLFVVAPSLAWVFAGIHALVAPRDALKLSALQVGEAGAPQGRGEERPTVTPPTSRKKKVRSCMQVLKEVVADHGSVSSADQALLARAPKFPAGSLDNAPDGDLPLLRLLLRHLVHGALTIRSGVKAQSHNSEVVFAPLAPLHLTGDKVAQVLTNVMNASAAASLASVAAVSVSLYNAFACNTWLLGGYTCPLLHETVKAGSTPLVEKSGDLSPQQLRHLEETFSPTRGPSQEDVAATLLGNIKSVKREDLSKEEGLLKGKTFLTGEVEEENMGIVDLAPLGDMELLGESRAVVHLSHTRALSAAIGAVQSLIRRKGALVPWGGVEVEEVSREDLPDVITQAVATCVYSVYSCSGQQEEYTCVACGGATVGAAVAADAHAYTRRHVHAVRRFLRNKNNDNKDTKNTGSLADDNNEDNNKTAGKNNKKSVLTGTAAPKVFVPIKKDYLSCLIAFKVIKTTSGAGGGEGDTRGFICLLCSPGGNKTPTQLDMPGLRFHLHSPYHRKQLNQLLGVPVHRALLNQQLDWPMYCRRKRHPELRVVIVSDDIHRPSLRAGLGAFIDKVHLVTVPSLLSPPCGTLVLKAGLDALGGASAVWVLVGGRDVIAPTRHLTAPPTVSTQQLLAGLVQLQAQLRVQLPPTHLVLVAPLLPLQLLEEEKEGLQLPELLTNCITAVSTPVVMVSTAVPPAVSTAVSDCYFALQRQAMRLHRASASLSNIRGFSNVRVAPHPSSSLVPAPSVTPIASLASSPAIFESEWQVAMRHFVAAAATGLPTIWPRPLDQEDPRASVGPVPGQYELHSTISHVVFVSPKPYLKKGSRFSSAKPLTVEWTGDMDDGAVAAIRAKASAADLGEGVVWYIVCSLSSLLLCTARPLQCCTHNNCTSPIPAYTLPPRWQEECGVKMTRVWEFLTQLTCELPRGNFVGLAPPFPQGVVRVPHADPVTHAAVHALASSGAMFTETDAGELSRGLQAAAAACSDLIVKTNLHTSLPEDLLSPVLVQELEEAVAGTPEGPGLQWCRVINALTASHCSTLQVELNDVAPRLLSAAPSARP</sequence>
<feature type="region of interest" description="Disordered" evidence="1">
    <location>
        <begin position="921"/>
        <end position="956"/>
    </location>
</feature>
<evidence type="ECO:0000256" key="1">
    <source>
        <dbReference type="SAM" id="MobiDB-lite"/>
    </source>
</evidence>
<dbReference type="RefSeq" id="XP_047738378.1">
    <property type="nucleotide sequence ID" value="XM_047882422.1"/>
</dbReference>
<gene>
    <name evidence="3" type="primary">LOC108677465</name>
</gene>
<evidence type="ECO:0000313" key="2">
    <source>
        <dbReference type="Proteomes" id="UP000694843"/>
    </source>
</evidence>
<keyword evidence="2" id="KW-1185">Reference proteome</keyword>
<feature type="region of interest" description="Disordered" evidence="1">
    <location>
        <begin position="410"/>
        <end position="429"/>
    </location>
</feature>
<evidence type="ECO:0000313" key="3">
    <source>
        <dbReference type="RefSeq" id="XP_047738378.1"/>
    </source>
</evidence>
<reference evidence="3" key="1">
    <citation type="submission" date="2025-08" db="UniProtKB">
        <authorList>
            <consortium name="RefSeq"/>
        </authorList>
    </citation>
    <scope>IDENTIFICATION</scope>
    <source>
        <tissue evidence="3">Whole organism</tissue>
    </source>
</reference>
<feature type="region of interest" description="Disordered" evidence="1">
    <location>
        <begin position="565"/>
        <end position="587"/>
    </location>
</feature>
<dbReference type="GeneID" id="108677465"/>
<dbReference type="Proteomes" id="UP000694843">
    <property type="component" value="Unplaced"/>
</dbReference>